<evidence type="ECO:0000256" key="3">
    <source>
        <dbReference type="ARBA" id="ARBA00022692"/>
    </source>
</evidence>
<sequence>MVRMNKFSLIAIWIYTVIATILEALSFYYLRQFGYLLANSVIMALGLSQVFVIAAYYMHLKYESKALVIVALSPIMVVAALITGILFSIPHH</sequence>
<dbReference type="GO" id="GO:0005886">
    <property type="term" value="C:plasma membrane"/>
    <property type="evidence" value="ECO:0007669"/>
    <property type="project" value="UniProtKB-SubCell"/>
</dbReference>
<evidence type="ECO:0000313" key="8">
    <source>
        <dbReference type="Proteomes" id="UP000240880"/>
    </source>
</evidence>
<proteinExistence type="predicted"/>
<dbReference type="Pfam" id="PF03626">
    <property type="entry name" value="COX4_pro"/>
    <property type="match status" value="1"/>
</dbReference>
<evidence type="ECO:0000256" key="2">
    <source>
        <dbReference type="ARBA" id="ARBA00022475"/>
    </source>
</evidence>
<protein>
    <recommendedName>
        <fullName evidence="9">Cytochrome C oxidase subunit IV</fullName>
    </recommendedName>
</protein>
<comment type="caution">
    <text evidence="7">The sequence shown here is derived from an EMBL/GenBank/DDBJ whole genome shotgun (WGS) entry which is preliminary data.</text>
</comment>
<evidence type="ECO:0008006" key="9">
    <source>
        <dbReference type="Google" id="ProtNLM"/>
    </source>
</evidence>
<feature type="transmembrane region" description="Helical" evidence="6">
    <location>
        <begin position="36"/>
        <end position="59"/>
    </location>
</feature>
<keyword evidence="5 6" id="KW-0472">Membrane</keyword>
<comment type="subcellular location">
    <subcellularLocation>
        <location evidence="1">Cell membrane</location>
        <topology evidence="1">Multi-pass membrane protein</topology>
    </subcellularLocation>
</comment>
<gene>
    <name evidence="7" type="ORF">B9Q01_03525</name>
</gene>
<organism evidence="7 8">
    <name type="scientific">Candidatus Marsarchaeota G1 archaeon OSP_D</name>
    <dbReference type="NCBI Taxonomy" id="1978155"/>
    <lineage>
        <taxon>Archaea</taxon>
        <taxon>Candidatus Marsarchaeota</taxon>
        <taxon>Candidatus Marsarchaeota group 1</taxon>
    </lineage>
</organism>
<reference evidence="7 8" key="1">
    <citation type="submission" date="2017-04" db="EMBL/GenBank/DDBJ databases">
        <title>Novel microbial lineages endemic to geothermal iron-oxide mats fill important gaps in the evolutionary history of Archaea.</title>
        <authorList>
            <person name="Jay Z.J."/>
            <person name="Beam J.P."/>
            <person name="Dlakic M."/>
            <person name="Rusch D.B."/>
            <person name="Kozubal M.A."/>
            <person name="Inskeep W.P."/>
        </authorList>
    </citation>
    <scope>NUCLEOTIDE SEQUENCE [LARGE SCALE GENOMIC DNA]</scope>
    <source>
        <strain evidence="7">OSP_D</strain>
    </source>
</reference>
<evidence type="ECO:0000256" key="6">
    <source>
        <dbReference type="SAM" id="Phobius"/>
    </source>
</evidence>
<dbReference type="Proteomes" id="UP000240880">
    <property type="component" value="Unassembled WGS sequence"/>
</dbReference>
<evidence type="ECO:0000256" key="4">
    <source>
        <dbReference type="ARBA" id="ARBA00022989"/>
    </source>
</evidence>
<feature type="transmembrane region" description="Helical" evidence="6">
    <location>
        <begin position="7"/>
        <end position="30"/>
    </location>
</feature>
<feature type="transmembrane region" description="Helical" evidence="6">
    <location>
        <begin position="66"/>
        <end position="89"/>
    </location>
</feature>
<dbReference type="EMBL" id="NEXC01000015">
    <property type="protein sequence ID" value="PSN83774.1"/>
    <property type="molecule type" value="Genomic_DNA"/>
</dbReference>
<dbReference type="InterPro" id="IPR005171">
    <property type="entry name" value="Cyt_c_oxidase_su4_prok"/>
</dbReference>
<keyword evidence="4 6" id="KW-1133">Transmembrane helix</keyword>
<name>A0A2R6ABI8_9ARCH</name>
<keyword evidence="3 6" id="KW-0812">Transmembrane</keyword>
<dbReference type="AlphaFoldDB" id="A0A2R6ABI8"/>
<evidence type="ECO:0000256" key="5">
    <source>
        <dbReference type="ARBA" id="ARBA00023136"/>
    </source>
</evidence>
<evidence type="ECO:0000313" key="7">
    <source>
        <dbReference type="EMBL" id="PSN83774.1"/>
    </source>
</evidence>
<accession>A0A2R6ABI8</accession>
<evidence type="ECO:0000256" key="1">
    <source>
        <dbReference type="ARBA" id="ARBA00004651"/>
    </source>
</evidence>
<keyword evidence="2" id="KW-1003">Cell membrane</keyword>